<protein>
    <submittedName>
        <fullName evidence="3">Toprim domain-containing protein</fullName>
    </submittedName>
</protein>
<dbReference type="InterPro" id="IPR055570">
    <property type="entry name" value="DUF7146"/>
</dbReference>
<evidence type="ECO:0000313" key="3">
    <source>
        <dbReference type="EMBL" id="PXW61517.1"/>
    </source>
</evidence>
<sequence>MSFAVSIDLIKAKLCERIDTLVPELFPNATPEGKEWTMGDVYGAPGRSLSICRVGHKAGWWRDFGGTAKGDVLDLVAAGACEGDIKAAIPWAVNWLKLGGMSAQERRRQEDKARRVAADHAHRQRSDLAQLRRLAKGHFLSAAPLPGTPAERYLLGRAIDLRRLGRAPGALRFKPMKCPETGEMRPCMLAAVNHGITGELLTVHRHFLEQHLDGRVTKASMAKPKRAYCEYAGGFVPLSRGRSGKPIAQAPQGEWVACAEGVENGLSVALARPELRVLTSVSLANLGNITLPDHIGGVYVIADNDSEPDALRQLNASLALLETRNFPTRVVRAPEPHKDFNDWLQVLAAQSGKERQFAHV</sequence>
<dbReference type="Pfam" id="PF23639">
    <property type="entry name" value="DUF7146"/>
    <property type="match status" value="1"/>
</dbReference>
<dbReference type="EMBL" id="QJJK01000003">
    <property type="protein sequence ID" value="PXW61517.1"/>
    <property type="molecule type" value="Genomic_DNA"/>
</dbReference>
<gene>
    <name evidence="3" type="ORF">C7450_10332</name>
</gene>
<evidence type="ECO:0000259" key="2">
    <source>
        <dbReference type="Pfam" id="PF23639"/>
    </source>
</evidence>
<comment type="caution">
    <text evidence="3">The sequence shown here is derived from an EMBL/GenBank/DDBJ whole genome shotgun (WGS) entry which is preliminary data.</text>
</comment>
<dbReference type="InterPro" id="IPR006171">
    <property type="entry name" value="TOPRIM_dom"/>
</dbReference>
<keyword evidence="4" id="KW-1185">Reference proteome</keyword>
<dbReference type="OrthoDB" id="9811157at2"/>
<dbReference type="Proteomes" id="UP000248021">
    <property type="component" value="Unassembled WGS sequence"/>
</dbReference>
<proteinExistence type="predicted"/>
<dbReference type="Pfam" id="PF13362">
    <property type="entry name" value="Toprim_3"/>
    <property type="match status" value="1"/>
</dbReference>
<feature type="domain" description="Toprim" evidence="1">
    <location>
        <begin position="258"/>
        <end position="346"/>
    </location>
</feature>
<feature type="domain" description="DUF7146" evidence="2">
    <location>
        <begin position="131"/>
        <end position="237"/>
    </location>
</feature>
<evidence type="ECO:0000313" key="4">
    <source>
        <dbReference type="Proteomes" id="UP000248021"/>
    </source>
</evidence>
<dbReference type="RefSeq" id="WP_110373829.1">
    <property type="nucleotide sequence ID" value="NZ_JAHBRY010000001.1"/>
</dbReference>
<evidence type="ECO:0000259" key="1">
    <source>
        <dbReference type="Pfam" id="PF13362"/>
    </source>
</evidence>
<organism evidence="3 4">
    <name type="scientific">Chelatococcus asaccharovorans</name>
    <dbReference type="NCBI Taxonomy" id="28210"/>
    <lineage>
        <taxon>Bacteria</taxon>
        <taxon>Pseudomonadati</taxon>
        <taxon>Pseudomonadota</taxon>
        <taxon>Alphaproteobacteria</taxon>
        <taxon>Hyphomicrobiales</taxon>
        <taxon>Chelatococcaceae</taxon>
        <taxon>Chelatococcus</taxon>
    </lineage>
</organism>
<reference evidence="3 4" key="1">
    <citation type="submission" date="2018-05" db="EMBL/GenBank/DDBJ databases">
        <title>Genomic Encyclopedia of Type Strains, Phase IV (KMG-IV): sequencing the most valuable type-strain genomes for metagenomic binning, comparative biology and taxonomic classification.</title>
        <authorList>
            <person name="Goeker M."/>
        </authorList>
    </citation>
    <scope>NUCLEOTIDE SEQUENCE [LARGE SCALE GENOMIC DNA]</scope>
    <source>
        <strain evidence="3 4">DSM 6462</strain>
    </source>
</reference>
<name>A0A2V3UAQ8_9HYPH</name>
<dbReference type="AlphaFoldDB" id="A0A2V3UAQ8"/>
<accession>A0A2V3UAQ8</accession>